<sequence>MGLNDFHDYIDEMEFGEDSRHIDSEIPGNVESQTVHINEGATCYPNEGIVDEELGLIVEDIESEGDSEDEQVRDDDCELPIMHEYEEEGEDEEVDFDVEDEQVQVPIMFNKYRHLKTPALIPNMIFGNAEEFRSMIRKYALVTRRDVKLPINEKHRVQAVCRVNGCPFKIFCSKNGSQDNMSIKTISGAYLWARDQE</sequence>
<feature type="domain" description="Transposase MuDR plant" evidence="1">
    <location>
        <begin position="126"/>
        <end position="182"/>
    </location>
</feature>
<organism evidence="2 3">
    <name type="scientific">Lithospermum erythrorhizon</name>
    <name type="common">Purple gromwell</name>
    <name type="synonym">Lithospermum officinale var. erythrorhizon</name>
    <dbReference type="NCBI Taxonomy" id="34254"/>
    <lineage>
        <taxon>Eukaryota</taxon>
        <taxon>Viridiplantae</taxon>
        <taxon>Streptophyta</taxon>
        <taxon>Embryophyta</taxon>
        <taxon>Tracheophyta</taxon>
        <taxon>Spermatophyta</taxon>
        <taxon>Magnoliopsida</taxon>
        <taxon>eudicotyledons</taxon>
        <taxon>Gunneridae</taxon>
        <taxon>Pentapetalae</taxon>
        <taxon>asterids</taxon>
        <taxon>lamiids</taxon>
        <taxon>Boraginales</taxon>
        <taxon>Boraginaceae</taxon>
        <taxon>Boraginoideae</taxon>
        <taxon>Lithospermeae</taxon>
        <taxon>Lithospermum</taxon>
    </lineage>
</organism>
<name>A0AAV3R558_LITER</name>
<accession>A0AAV3R558</accession>
<dbReference type="EMBL" id="BAABME010007149">
    <property type="protein sequence ID" value="GAA0170225.1"/>
    <property type="molecule type" value="Genomic_DNA"/>
</dbReference>
<evidence type="ECO:0000259" key="1">
    <source>
        <dbReference type="Pfam" id="PF03108"/>
    </source>
</evidence>
<proteinExistence type="predicted"/>
<gene>
    <name evidence="2" type="ORF">LIER_24531</name>
</gene>
<dbReference type="AlphaFoldDB" id="A0AAV3R558"/>
<protein>
    <recommendedName>
        <fullName evidence="1">Transposase MuDR plant domain-containing protein</fullName>
    </recommendedName>
</protein>
<keyword evidence="3" id="KW-1185">Reference proteome</keyword>
<dbReference type="Pfam" id="PF03108">
    <property type="entry name" value="DBD_Tnp_Mut"/>
    <property type="match status" value="1"/>
</dbReference>
<dbReference type="InterPro" id="IPR004332">
    <property type="entry name" value="Transposase_MuDR"/>
</dbReference>
<reference evidence="2 3" key="1">
    <citation type="submission" date="2024-01" db="EMBL/GenBank/DDBJ databases">
        <title>The complete chloroplast genome sequence of Lithospermum erythrorhizon: insights into the phylogenetic relationship among Boraginaceae species and the maternal lineages of purple gromwells.</title>
        <authorList>
            <person name="Okada T."/>
            <person name="Watanabe K."/>
        </authorList>
    </citation>
    <scope>NUCLEOTIDE SEQUENCE [LARGE SCALE GENOMIC DNA]</scope>
</reference>
<comment type="caution">
    <text evidence="2">The sequence shown here is derived from an EMBL/GenBank/DDBJ whole genome shotgun (WGS) entry which is preliminary data.</text>
</comment>
<dbReference type="Proteomes" id="UP001454036">
    <property type="component" value="Unassembled WGS sequence"/>
</dbReference>
<evidence type="ECO:0000313" key="3">
    <source>
        <dbReference type="Proteomes" id="UP001454036"/>
    </source>
</evidence>
<evidence type="ECO:0000313" key="2">
    <source>
        <dbReference type="EMBL" id="GAA0170225.1"/>
    </source>
</evidence>